<organism evidence="2 3">
    <name type="scientific">Araneus ventricosus</name>
    <name type="common">Orbweaver spider</name>
    <name type="synonym">Epeira ventricosa</name>
    <dbReference type="NCBI Taxonomy" id="182803"/>
    <lineage>
        <taxon>Eukaryota</taxon>
        <taxon>Metazoa</taxon>
        <taxon>Ecdysozoa</taxon>
        <taxon>Arthropoda</taxon>
        <taxon>Chelicerata</taxon>
        <taxon>Arachnida</taxon>
        <taxon>Araneae</taxon>
        <taxon>Araneomorphae</taxon>
        <taxon>Entelegynae</taxon>
        <taxon>Araneoidea</taxon>
        <taxon>Araneidae</taxon>
        <taxon>Araneus</taxon>
    </lineage>
</organism>
<name>A0A4Y2A256_ARAVE</name>
<protein>
    <submittedName>
        <fullName evidence="2">Uncharacterized protein</fullName>
    </submittedName>
</protein>
<evidence type="ECO:0000313" key="3">
    <source>
        <dbReference type="Proteomes" id="UP000499080"/>
    </source>
</evidence>
<dbReference type="Proteomes" id="UP000499080">
    <property type="component" value="Unassembled WGS sequence"/>
</dbReference>
<comment type="caution">
    <text evidence="2">The sequence shown here is derived from an EMBL/GenBank/DDBJ whole genome shotgun (WGS) entry which is preliminary data.</text>
</comment>
<dbReference type="AlphaFoldDB" id="A0A4Y2A256"/>
<evidence type="ECO:0000256" key="1">
    <source>
        <dbReference type="SAM" id="MobiDB-lite"/>
    </source>
</evidence>
<sequence>MCNSKGNCKKCFKCDNTLIYFDQGRNTTSFGTASVNDRDEINLVPCQISDVSFTPERIHGSGSSKGTSGSDSDQKERIRGFTFKNPRIHESESDLLIPPYYDSDSESLIQIHNLRRGFVSFLNERYIIWDHGCR</sequence>
<keyword evidence="3" id="KW-1185">Reference proteome</keyword>
<evidence type="ECO:0000313" key="2">
    <source>
        <dbReference type="EMBL" id="GBL73862.1"/>
    </source>
</evidence>
<reference evidence="2 3" key="1">
    <citation type="journal article" date="2019" name="Sci. Rep.">
        <title>Orb-weaving spider Araneus ventricosus genome elucidates the spidroin gene catalogue.</title>
        <authorList>
            <person name="Kono N."/>
            <person name="Nakamura H."/>
            <person name="Ohtoshi R."/>
            <person name="Moran D.A.P."/>
            <person name="Shinohara A."/>
            <person name="Yoshida Y."/>
            <person name="Fujiwara M."/>
            <person name="Mori M."/>
            <person name="Tomita M."/>
            <person name="Arakawa K."/>
        </authorList>
    </citation>
    <scope>NUCLEOTIDE SEQUENCE [LARGE SCALE GENOMIC DNA]</scope>
</reference>
<feature type="region of interest" description="Disordered" evidence="1">
    <location>
        <begin position="54"/>
        <end position="78"/>
    </location>
</feature>
<proteinExistence type="predicted"/>
<accession>A0A4Y2A256</accession>
<feature type="compositionally biased region" description="Low complexity" evidence="1">
    <location>
        <begin position="60"/>
        <end position="71"/>
    </location>
</feature>
<dbReference type="EMBL" id="BGPR01000004">
    <property type="protein sequence ID" value="GBL73862.1"/>
    <property type="molecule type" value="Genomic_DNA"/>
</dbReference>
<gene>
    <name evidence="2" type="ORF">AVEN_230813_1</name>
</gene>
<dbReference type="OrthoDB" id="6428202at2759"/>